<dbReference type="HOGENOM" id="CLU_000604_23_1_11"/>
<evidence type="ECO:0000259" key="8">
    <source>
        <dbReference type="PROSITE" id="PS50929"/>
    </source>
</evidence>
<feature type="transmembrane region" description="Helical" evidence="7">
    <location>
        <begin position="157"/>
        <end position="177"/>
    </location>
</feature>
<evidence type="ECO:0000313" key="9">
    <source>
        <dbReference type="EMBL" id="EEP44165.1"/>
    </source>
</evidence>
<dbReference type="InterPro" id="IPR003593">
    <property type="entry name" value="AAA+_ATPase"/>
</dbReference>
<proteinExistence type="predicted"/>
<feature type="transmembrane region" description="Helical" evidence="7">
    <location>
        <begin position="52"/>
        <end position="72"/>
    </location>
</feature>
<evidence type="ECO:0000256" key="5">
    <source>
        <dbReference type="ARBA" id="ARBA00022989"/>
    </source>
</evidence>
<evidence type="ECO:0000256" key="4">
    <source>
        <dbReference type="ARBA" id="ARBA00022840"/>
    </source>
</evidence>
<dbReference type="PANTHER" id="PTHR43394:SF1">
    <property type="entry name" value="ATP-BINDING CASSETTE SUB-FAMILY B MEMBER 10, MITOCHONDRIAL"/>
    <property type="match status" value="1"/>
</dbReference>
<dbReference type="PANTHER" id="PTHR43394">
    <property type="entry name" value="ATP-DEPENDENT PERMEASE MDL1, MITOCHONDRIAL"/>
    <property type="match status" value="1"/>
</dbReference>
<name>C4FAN1_9ACTN</name>
<dbReference type="STRING" id="521003.COLINT_03126"/>
<dbReference type="InterPro" id="IPR036640">
    <property type="entry name" value="ABC1_TM_sf"/>
</dbReference>
<evidence type="ECO:0000256" key="7">
    <source>
        <dbReference type="SAM" id="Phobius"/>
    </source>
</evidence>
<gene>
    <name evidence="9" type="ORF">COLINT_03126</name>
</gene>
<comment type="caution">
    <text evidence="9">The sequence shown here is derived from an EMBL/GenBank/DDBJ whole genome shotgun (WGS) entry which is preliminary data.</text>
</comment>
<accession>C4FAN1</accession>
<feature type="domain" description="ABC transmembrane type-1" evidence="8">
    <location>
        <begin position="16"/>
        <end position="298"/>
    </location>
</feature>
<dbReference type="InterPro" id="IPR011527">
    <property type="entry name" value="ABC1_TM_dom"/>
</dbReference>
<protein>
    <submittedName>
        <fullName evidence="9">ABC transporter, ATP-binding protein</fullName>
    </submittedName>
</protein>
<evidence type="ECO:0000256" key="1">
    <source>
        <dbReference type="ARBA" id="ARBA00004651"/>
    </source>
</evidence>
<dbReference type="Pfam" id="PF00005">
    <property type="entry name" value="ABC_tran"/>
    <property type="match status" value="1"/>
</dbReference>
<dbReference type="SUPFAM" id="SSF52540">
    <property type="entry name" value="P-loop containing nucleoside triphosphate hydrolases"/>
    <property type="match status" value="1"/>
</dbReference>
<sequence length="548" mass="59989">MIRYVIAKLFKSNEAVAFIVASAAGFLLSYLSPYANGKFLDFLLANNDINNTVAFALLTASIGIFSSLFLYYSGTLSVRVMSQVSYSILRDVILGYERTALPQLNQNDPAYTTQHTISDSNAIASFLLSNIVNIPLSLIAAPLIVFIMWSINPIFSVLSVALLILYCITAALLRDLLYKVSLERKKADSTFYSAISSQLNQVLETKLASGYTRSERGLDAEYALYLPKILRAGKISYSLASIDGIFSALFQSVILIISGIQIINGNMSIGEYTIASAYFSTMLKTAKNLMTLFHSYQGARGSWDRVRQPLQTNELFSSKETRGATLDAIDSIDICNLSITPLDIGDRQGDGRPCPKLSFSRPGTYCITGKNGSGKTTLLLYLLGLYESSHKVKYNGRYIEEYDLDSILGKLVSTCPQNLYAPDCSVDSLLSTLGTPFRELCNSTSIMPLLTARTEGLLHKACNALSGGELRSIYIWSTIARQTPVLVLDEPTVGLDAPACDELISLIKHNSEQRMIIVVSHDDAVIKASKTVIDFADFTNAKTPSTTS</sequence>
<keyword evidence="6 7" id="KW-0472">Membrane</keyword>
<dbReference type="GO" id="GO:0016887">
    <property type="term" value="F:ATP hydrolysis activity"/>
    <property type="evidence" value="ECO:0007669"/>
    <property type="project" value="InterPro"/>
</dbReference>
<dbReference type="SUPFAM" id="SSF90123">
    <property type="entry name" value="ABC transporter transmembrane region"/>
    <property type="match status" value="1"/>
</dbReference>
<dbReference type="GO" id="GO:0015421">
    <property type="term" value="F:ABC-type oligopeptide transporter activity"/>
    <property type="evidence" value="ECO:0007669"/>
    <property type="project" value="TreeGrafter"/>
</dbReference>
<dbReference type="GO" id="GO:0005524">
    <property type="term" value="F:ATP binding"/>
    <property type="evidence" value="ECO:0007669"/>
    <property type="project" value="UniProtKB-KW"/>
</dbReference>
<dbReference type="InterPro" id="IPR027417">
    <property type="entry name" value="P-loop_NTPase"/>
</dbReference>
<organism evidence="9 10">
    <name type="scientific">Collinsella intestinalis DSM 13280</name>
    <dbReference type="NCBI Taxonomy" id="521003"/>
    <lineage>
        <taxon>Bacteria</taxon>
        <taxon>Bacillati</taxon>
        <taxon>Actinomycetota</taxon>
        <taxon>Coriobacteriia</taxon>
        <taxon>Coriobacteriales</taxon>
        <taxon>Coriobacteriaceae</taxon>
        <taxon>Collinsella</taxon>
    </lineage>
</organism>
<dbReference type="EMBL" id="ABXH02000019">
    <property type="protein sequence ID" value="EEP44165.1"/>
    <property type="molecule type" value="Genomic_DNA"/>
</dbReference>
<dbReference type="GO" id="GO:0005886">
    <property type="term" value="C:plasma membrane"/>
    <property type="evidence" value="ECO:0007669"/>
    <property type="project" value="UniProtKB-SubCell"/>
</dbReference>
<comment type="subcellular location">
    <subcellularLocation>
        <location evidence="1">Cell membrane</location>
        <topology evidence="1">Multi-pass membrane protein</topology>
    </subcellularLocation>
</comment>
<dbReference type="PROSITE" id="PS50929">
    <property type="entry name" value="ABC_TM1F"/>
    <property type="match status" value="1"/>
</dbReference>
<reference evidence="9 10" key="1">
    <citation type="submission" date="2009-04" db="EMBL/GenBank/DDBJ databases">
        <authorList>
            <person name="Weinstock G."/>
            <person name="Sodergren E."/>
            <person name="Clifton S."/>
            <person name="Fulton L."/>
            <person name="Fulton B."/>
            <person name="Courtney L."/>
            <person name="Fronick C."/>
            <person name="Harrison M."/>
            <person name="Strong C."/>
            <person name="Farmer C."/>
            <person name="Delahaunty K."/>
            <person name="Markovic C."/>
            <person name="Hall O."/>
            <person name="Minx P."/>
            <person name="Tomlinson C."/>
            <person name="Mitreva M."/>
            <person name="Nelson J."/>
            <person name="Hou S."/>
            <person name="Wollam A."/>
            <person name="Pepin K.H."/>
            <person name="Johnson M."/>
            <person name="Bhonagiri V."/>
            <person name="Nash W.E."/>
            <person name="Warren W."/>
            <person name="Chinwalla A."/>
            <person name="Mardis E.R."/>
            <person name="Wilson R.K."/>
        </authorList>
    </citation>
    <scope>NUCLEOTIDE SEQUENCE [LARGE SCALE GENOMIC DNA]</scope>
    <source>
        <strain evidence="9 10">DSM 13280</strain>
    </source>
</reference>
<evidence type="ECO:0000256" key="3">
    <source>
        <dbReference type="ARBA" id="ARBA00022741"/>
    </source>
</evidence>
<dbReference type="AlphaFoldDB" id="C4FAN1"/>
<keyword evidence="2 7" id="KW-0812">Transmembrane</keyword>
<dbReference type="Proteomes" id="UP000003295">
    <property type="component" value="Unassembled WGS sequence"/>
</dbReference>
<feature type="transmembrane region" description="Helical" evidence="7">
    <location>
        <begin position="237"/>
        <end position="260"/>
    </location>
</feature>
<keyword evidence="4 9" id="KW-0067">ATP-binding</keyword>
<dbReference type="InterPro" id="IPR003439">
    <property type="entry name" value="ABC_transporter-like_ATP-bd"/>
</dbReference>
<evidence type="ECO:0000256" key="2">
    <source>
        <dbReference type="ARBA" id="ARBA00022692"/>
    </source>
</evidence>
<dbReference type="InterPro" id="IPR039421">
    <property type="entry name" value="Type_1_exporter"/>
</dbReference>
<dbReference type="Gene3D" id="1.20.1560.10">
    <property type="entry name" value="ABC transporter type 1, transmembrane domain"/>
    <property type="match status" value="1"/>
</dbReference>
<keyword evidence="3" id="KW-0547">Nucleotide-binding</keyword>
<dbReference type="Pfam" id="PF00664">
    <property type="entry name" value="ABC_membrane"/>
    <property type="match status" value="1"/>
</dbReference>
<dbReference type="eggNOG" id="COG1132">
    <property type="taxonomic scope" value="Bacteria"/>
</dbReference>
<dbReference type="SMART" id="SM00382">
    <property type="entry name" value="AAA"/>
    <property type="match status" value="1"/>
</dbReference>
<feature type="transmembrane region" description="Helical" evidence="7">
    <location>
        <begin position="12"/>
        <end position="32"/>
    </location>
</feature>
<dbReference type="Gene3D" id="3.40.50.300">
    <property type="entry name" value="P-loop containing nucleotide triphosphate hydrolases"/>
    <property type="match status" value="1"/>
</dbReference>
<feature type="transmembrane region" description="Helical" evidence="7">
    <location>
        <begin position="131"/>
        <end position="151"/>
    </location>
</feature>
<evidence type="ECO:0000313" key="10">
    <source>
        <dbReference type="Proteomes" id="UP000003295"/>
    </source>
</evidence>
<keyword evidence="5 7" id="KW-1133">Transmembrane helix</keyword>
<evidence type="ECO:0000256" key="6">
    <source>
        <dbReference type="ARBA" id="ARBA00023136"/>
    </source>
</evidence>